<dbReference type="InterPro" id="IPR010093">
    <property type="entry name" value="SinI_DNA-bd"/>
</dbReference>
<comment type="caution">
    <text evidence="2">The sequence shown here is derived from an EMBL/GenBank/DDBJ whole genome shotgun (WGS) entry which is preliminary data.</text>
</comment>
<keyword evidence="3" id="KW-1185">Reference proteome</keyword>
<accession>A0A8J2VLW8</accession>
<organism evidence="2 3">
    <name type="scientific">Marinithermofilum abyssi</name>
    <dbReference type="NCBI Taxonomy" id="1571185"/>
    <lineage>
        <taxon>Bacteria</taxon>
        <taxon>Bacillati</taxon>
        <taxon>Bacillota</taxon>
        <taxon>Bacilli</taxon>
        <taxon>Bacillales</taxon>
        <taxon>Thermoactinomycetaceae</taxon>
        <taxon>Marinithermofilum</taxon>
    </lineage>
</organism>
<gene>
    <name evidence="2" type="ORF">GCM10011571_33700</name>
</gene>
<dbReference type="AlphaFoldDB" id="A0A8J2VLW8"/>
<dbReference type="InterPro" id="IPR041657">
    <property type="entry name" value="HTH_17"/>
</dbReference>
<feature type="domain" description="Helix-turn-helix" evidence="1">
    <location>
        <begin position="6"/>
        <end position="54"/>
    </location>
</feature>
<reference evidence="2" key="1">
    <citation type="journal article" date="2014" name="Int. J. Syst. Evol. Microbiol.">
        <title>Complete genome sequence of Corynebacterium casei LMG S-19264T (=DSM 44701T), isolated from a smear-ripened cheese.</title>
        <authorList>
            <consortium name="US DOE Joint Genome Institute (JGI-PGF)"/>
            <person name="Walter F."/>
            <person name="Albersmeier A."/>
            <person name="Kalinowski J."/>
            <person name="Ruckert C."/>
        </authorList>
    </citation>
    <scope>NUCLEOTIDE SEQUENCE</scope>
    <source>
        <strain evidence="2">CGMCC 1.15179</strain>
    </source>
</reference>
<dbReference type="NCBIfam" id="TIGR01764">
    <property type="entry name" value="excise"/>
    <property type="match status" value="1"/>
</dbReference>
<name>A0A8J2VLW8_9BACL</name>
<evidence type="ECO:0000313" key="3">
    <source>
        <dbReference type="Proteomes" id="UP000625210"/>
    </source>
</evidence>
<dbReference type="GO" id="GO:0003677">
    <property type="term" value="F:DNA binding"/>
    <property type="evidence" value="ECO:0007669"/>
    <property type="project" value="InterPro"/>
</dbReference>
<dbReference type="EMBL" id="BMHQ01000018">
    <property type="protein sequence ID" value="GGE28822.1"/>
    <property type="molecule type" value="Genomic_DNA"/>
</dbReference>
<evidence type="ECO:0000313" key="2">
    <source>
        <dbReference type="EMBL" id="GGE28822.1"/>
    </source>
</evidence>
<dbReference type="SUPFAM" id="SSF46955">
    <property type="entry name" value="Putative DNA-binding domain"/>
    <property type="match status" value="1"/>
</dbReference>
<sequence>MTVDKVLTLKEAAAFLKIPQQTMYKLAQEGKVPGKKVGKQWRFHADVLEKWLKGEKE</sequence>
<protein>
    <recommendedName>
        <fullName evidence="1">Helix-turn-helix domain-containing protein</fullName>
    </recommendedName>
</protein>
<dbReference type="Proteomes" id="UP000625210">
    <property type="component" value="Unassembled WGS sequence"/>
</dbReference>
<dbReference type="Pfam" id="PF12728">
    <property type="entry name" value="HTH_17"/>
    <property type="match status" value="1"/>
</dbReference>
<reference evidence="2" key="2">
    <citation type="submission" date="2020-09" db="EMBL/GenBank/DDBJ databases">
        <authorList>
            <person name="Sun Q."/>
            <person name="Zhou Y."/>
        </authorList>
    </citation>
    <scope>NUCLEOTIDE SEQUENCE</scope>
    <source>
        <strain evidence="2">CGMCC 1.15179</strain>
    </source>
</reference>
<dbReference type="RefSeq" id="WP_229752052.1">
    <property type="nucleotide sequence ID" value="NZ_BMHQ01000018.1"/>
</dbReference>
<evidence type="ECO:0000259" key="1">
    <source>
        <dbReference type="Pfam" id="PF12728"/>
    </source>
</evidence>
<dbReference type="InterPro" id="IPR009061">
    <property type="entry name" value="DNA-bd_dom_put_sf"/>
</dbReference>
<proteinExistence type="predicted"/>